<dbReference type="InterPro" id="IPR019787">
    <property type="entry name" value="Znf_PHD-finger"/>
</dbReference>
<feature type="compositionally biased region" description="Basic and acidic residues" evidence="8">
    <location>
        <begin position="116"/>
        <end position="125"/>
    </location>
</feature>
<keyword evidence="7" id="KW-0175">Coiled coil</keyword>
<dbReference type="Pfam" id="PF00176">
    <property type="entry name" value="SNF2-rel_dom"/>
    <property type="match status" value="1"/>
</dbReference>
<feature type="compositionally biased region" description="Basic and acidic residues" evidence="8">
    <location>
        <begin position="1929"/>
        <end position="1938"/>
    </location>
</feature>
<dbReference type="PANTHER" id="PTHR35116:SF2">
    <property type="entry name" value="ATP-DEPENDENT HELICASE FAMILY PROTEIN-RELATED"/>
    <property type="match status" value="1"/>
</dbReference>
<evidence type="ECO:0000259" key="10">
    <source>
        <dbReference type="PROSITE" id="PS50016"/>
    </source>
</evidence>
<evidence type="ECO:0000256" key="7">
    <source>
        <dbReference type="SAM" id="Coils"/>
    </source>
</evidence>
<evidence type="ECO:0000256" key="6">
    <source>
        <dbReference type="PROSITE-ProRule" id="PRU00146"/>
    </source>
</evidence>
<feature type="coiled-coil region" evidence="7">
    <location>
        <begin position="1944"/>
        <end position="1971"/>
    </location>
</feature>
<dbReference type="InterPro" id="IPR019786">
    <property type="entry name" value="Zinc_finger_PHD-type_CS"/>
</dbReference>
<dbReference type="CDD" id="cd18793">
    <property type="entry name" value="SF2_C_SNF"/>
    <property type="match status" value="1"/>
</dbReference>
<dbReference type="PANTHER" id="PTHR35116">
    <property type="entry name" value="HELICASE PROTEIN MOM1"/>
    <property type="match status" value="1"/>
</dbReference>
<feature type="region of interest" description="Disordered" evidence="8">
    <location>
        <begin position="1917"/>
        <end position="1938"/>
    </location>
</feature>
<feature type="domain" description="Helicase C-terminal" evidence="12">
    <location>
        <begin position="795"/>
        <end position="958"/>
    </location>
</feature>
<feature type="region of interest" description="Disordered" evidence="8">
    <location>
        <begin position="1694"/>
        <end position="1733"/>
    </location>
</feature>
<keyword evidence="4" id="KW-0378">Hydrolase</keyword>
<evidence type="ECO:0000313" key="14">
    <source>
        <dbReference type="Proteomes" id="UP001293593"/>
    </source>
</evidence>
<evidence type="ECO:0008006" key="15">
    <source>
        <dbReference type="Google" id="ProtNLM"/>
    </source>
</evidence>
<feature type="compositionally biased region" description="Basic and acidic residues" evidence="8">
    <location>
        <begin position="41"/>
        <end position="50"/>
    </location>
</feature>
<dbReference type="Gene3D" id="2.40.50.40">
    <property type="match status" value="1"/>
</dbReference>
<dbReference type="GO" id="GO:0005524">
    <property type="term" value="F:ATP binding"/>
    <property type="evidence" value="ECO:0007669"/>
    <property type="project" value="InterPro"/>
</dbReference>
<gene>
    <name evidence="13" type="ORF">QN277_008152</name>
</gene>
<feature type="region of interest" description="Disordered" evidence="8">
    <location>
        <begin position="2382"/>
        <end position="2438"/>
    </location>
</feature>
<dbReference type="InterPro" id="IPR001965">
    <property type="entry name" value="Znf_PHD"/>
</dbReference>
<keyword evidence="3 6" id="KW-0863">Zinc-finger</keyword>
<dbReference type="Gene3D" id="3.40.50.10810">
    <property type="entry name" value="Tandem AAA-ATPase domain"/>
    <property type="match status" value="1"/>
</dbReference>
<dbReference type="EMBL" id="JAWXYG010000013">
    <property type="protein sequence ID" value="KAK4255114.1"/>
    <property type="molecule type" value="Genomic_DNA"/>
</dbReference>
<evidence type="ECO:0000256" key="1">
    <source>
        <dbReference type="ARBA" id="ARBA00022723"/>
    </source>
</evidence>
<evidence type="ECO:0000259" key="9">
    <source>
        <dbReference type="PROSITE" id="PS50013"/>
    </source>
</evidence>
<feature type="compositionally biased region" description="Basic residues" evidence="8">
    <location>
        <begin position="65"/>
        <end position="77"/>
    </location>
</feature>
<evidence type="ECO:0000256" key="4">
    <source>
        <dbReference type="ARBA" id="ARBA00022801"/>
    </source>
</evidence>
<evidence type="ECO:0000313" key="13">
    <source>
        <dbReference type="EMBL" id="KAK4255114.1"/>
    </source>
</evidence>
<dbReference type="InterPro" id="IPR039322">
    <property type="entry name" value="MOM1"/>
</dbReference>
<dbReference type="InterPro" id="IPR049730">
    <property type="entry name" value="SNF2/RAD54-like_C"/>
</dbReference>
<dbReference type="PROSITE" id="PS50013">
    <property type="entry name" value="CHROMO_2"/>
    <property type="match status" value="1"/>
</dbReference>
<feature type="region of interest" description="Disordered" evidence="8">
    <location>
        <begin position="1"/>
        <end position="172"/>
    </location>
</feature>
<feature type="compositionally biased region" description="Basic and acidic residues" evidence="8">
    <location>
        <begin position="1550"/>
        <end position="1564"/>
    </location>
</feature>
<dbReference type="Gene3D" id="3.30.40.10">
    <property type="entry name" value="Zinc/RING finger domain, C3HC4 (zinc finger)"/>
    <property type="match status" value="1"/>
</dbReference>
<evidence type="ECO:0000256" key="3">
    <source>
        <dbReference type="ARBA" id="ARBA00022771"/>
    </source>
</evidence>
<proteinExistence type="predicted"/>
<dbReference type="InterPro" id="IPR001650">
    <property type="entry name" value="Helicase_C-like"/>
</dbReference>
<dbReference type="InterPro" id="IPR038718">
    <property type="entry name" value="SNF2-like_sf"/>
</dbReference>
<dbReference type="PROSITE" id="PS51192">
    <property type="entry name" value="HELICASE_ATP_BIND_1"/>
    <property type="match status" value="1"/>
</dbReference>
<dbReference type="GO" id="GO:0008270">
    <property type="term" value="F:zinc ion binding"/>
    <property type="evidence" value="ECO:0007669"/>
    <property type="project" value="UniProtKB-KW"/>
</dbReference>
<name>A0AAE1M7W1_9FABA</name>
<feature type="compositionally biased region" description="Acidic residues" evidence="8">
    <location>
        <begin position="160"/>
        <end position="172"/>
    </location>
</feature>
<reference evidence="13" key="1">
    <citation type="submission" date="2023-10" db="EMBL/GenBank/DDBJ databases">
        <title>Chromosome-level genome of the transformable northern wattle, Acacia crassicarpa.</title>
        <authorList>
            <person name="Massaro I."/>
            <person name="Sinha N.R."/>
            <person name="Poethig S."/>
            <person name="Leichty A.R."/>
        </authorList>
    </citation>
    <scope>NUCLEOTIDE SEQUENCE</scope>
    <source>
        <strain evidence="13">Acra3RX</strain>
        <tissue evidence="13">Leaf</tissue>
    </source>
</reference>
<dbReference type="InterPro" id="IPR011011">
    <property type="entry name" value="Znf_FYVE_PHD"/>
</dbReference>
<evidence type="ECO:0000256" key="8">
    <source>
        <dbReference type="SAM" id="MobiDB-lite"/>
    </source>
</evidence>
<dbReference type="InterPro" id="IPR027417">
    <property type="entry name" value="P-loop_NTPase"/>
</dbReference>
<dbReference type="GO" id="GO:0016787">
    <property type="term" value="F:hydrolase activity"/>
    <property type="evidence" value="ECO:0007669"/>
    <property type="project" value="UniProtKB-KW"/>
</dbReference>
<comment type="caution">
    <text evidence="13">The sequence shown here is derived from an EMBL/GenBank/DDBJ whole genome shotgun (WGS) entry which is preliminary data.</text>
</comment>
<protein>
    <recommendedName>
        <fullName evidence="15">Helicase protein MOM1</fullName>
    </recommendedName>
</protein>
<dbReference type="SUPFAM" id="SSF57903">
    <property type="entry name" value="FYVE/PHD zinc finger"/>
    <property type="match status" value="1"/>
</dbReference>
<dbReference type="SMART" id="SM00298">
    <property type="entry name" value="CHROMO"/>
    <property type="match status" value="2"/>
</dbReference>
<dbReference type="Pfam" id="PF00271">
    <property type="entry name" value="Helicase_C"/>
    <property type="match status" value="1"/>
</dbReference>
<feature type="domain" description="Chromo" evidence="9">
    <location>
        <begin position="315"/>
        <end position="384"/>
    </location>
</feature>
<dbReference type="Gene3D" id="6.10.250.1310">
    <property type="match status" value="1"/>
</dbReference>
<dbReference type="PROSITE" id="PS51194">
    <property type="entry name" value="HELICASE_CTER"/>
    <property type="match status" value="1"/>
</dbReference>
<feature type="region of interest" description="Disordered" evidence="8">
    <location>
        <begin position="1834"/>
        <end position="1862"/>
    </location>
</feature>
<keyword evidence="5" id="KW-0862">Zinc</keyword>
<feature type="region of interest" description="Disordered" evidence="8">
    <location>
        <begin position="1106"/>
        <end position="1134"/>
    </location>
</feature>
<dbReference type="InterPro" id="IPR056882">
    <property type="entry name" value="MOM1_dom"/>
</dbReference>
<evidence type="ECO:0000259" key="12">
    <source>
        <dbReference type="PROSITE" id="PS51194"/>
    </source>
</evidence>
<evidence type="ECO:0000259" key="11">
    <source>
        <dbReference type="PROSITE" id="PS51192"/>
    </source>
</evidence>
<dbReference type="GO" id="GO:0031507">
    <property type="term" value="P:heterochromatin formation"/>
    <property type="evidence" value="ECO:0007669"/>
    <property type="project" value="InterPro"/>
</dbReference>
<feature type="domain" description="PHD-type" evidence="10">
    <location>
        <begin position="255"/>
        <end position="304"/>
    </location>
</feature>
<dbReference type="SUPFAM" id="SSF54160">
    <property type="entry name" value="Chromo domain-like"/>
    <property type="match status" value="2"/>
</dbReference>
<dbReference type="Pfam" id="PF25029">
    <property type="entry name" value="MOM1"/>
    <property type="match status" value="1"/>
</dbReference>
<evidence type="ECO:0000256" key="5">
    <source>
        <dbReference type="ARBA" id="ARBA00022833"/>
    </source>
</evidence>
<keyword evidence="14" id="KW-1185">Reference proteome</keyword>
<organism evidence="13 14">
    <name type="scientific">Acacia crassicarpa</name>
    <name type="common">northern wattle</name>
    <dbReference type="NCBI Taxonomy" id="499986"/>
    <lineage>
        <taxon>Eukaryota</taxon>
        <taxon>Viridiplantae</taxon>
        <taxon>Streptophyta</taxon>
        <taxon>Embryophyta</taxon>
        <taxon>Tracheophyta</taxon>
        <taxon>Spermatophyta</taxon>
        <taxon>Magnoliopsida</taxon>
        <taxon>eudicotyledons</taxon>
        <taxon>Gunneridae</taxon>
        <taxon>Pentapetalae</taxon>
        <taxon>rosids</taxon>
        <taxon>fabids</taxon>
        <taxon>Fabales</taxon>
        <taxon>Fabaceae</taxon>
        <taxon>Caesalpinioideae</taxon>
        <taxon>mimosoid clade</taxon>
        <taxon>Acacieae</taxon>
        <taxon>Acacia</taxon>
    </lineage>
</organism>
<feature type="compositionally biased region" description="Basic and acidic residues" evidence="8">
    <location>
        <begin position="79"/>
        <end position="89"/>
    </location>
</feature>
<accession>A0AAE1M7W1</accession>
<dbReference type="SMART" id="SM00249">
    <property type="entry name" value="PHD"/>
    <property type="match status" value="1"/>
</dbReference>
<dbReference type="PROSITE" id="PS01359">
    <property type="entry name" value="ZF_PHD_1"/>
    <property type="match status" value="1"/>
</dbReference>
<dbReference type="InterPro" id="IPR013083">
    <property type="entry name" value="Znf_RING/FYVE/PHD"/>
</dbReference>
<dbReference type="InterPro" id="IPR014001">
    <property type="entry name" value="Helicase_ATP-bd"/>
</dbReference>
<keyword evidence="2" id="KW-0677">Repeat</keyword>
<evidence type="ECO:0000256" key="2">
    <source>
        <dbReference type="ARBA" id="ARBA00022737"/>
    </source>
</evidence>
<dbReference type="Proteomes" id="UP001293593">
    <property type="component" value="Unassembled WGS sequence"/>
</dbReference>
<dbReference type="SUPFAM" id="SSF52540">
    <property type="entry name" value="P-loop containing nucleoside triphosphate hydrolases"/>
    <property type="match status" value="2"/>
</dbReference>
<feature type="compositionally biased region" description="Polar residues" evidence="8">
    <location>
        <begin position="2405"/>
        <end position="2416"/>
    </location>
</feature>
<dbReference type="InterPro" id="IPR000330">
    <property type="entry name" value="SNF2_N"/>
</dbReference>
<dbReference type="InterPro" id="IPR000953">
    <property type="entry name" value="Chromo/chromo_shadow_dom"/>
</dbReference>
<feature type="region of interest" description="Disordered" evidence="8">
    <location>
        <begin position="1550"/>
        <end position="1608"/>
    </location>
</feature>
<sequence>MNPSRSSTRKSERLGKSTSPSPPVRRKSQRVEKQNMPSLLRRSERTKNHSDIAPSGSKSFDSLALKRKKKKKHKSVKKLTFEAENKECDGGTSQGKRKRINTDARAFRAMIKKKPKIDFPEETNGKDNIIQEDSPDETNGKDNLVQEDCPEETNSKDNLDQDCPEETNGEDNLIEEGGNIVEDKIDEHFNGSNLGCKEVANNGILPSDSAKGLINLSDVEDRGETEATLATEIPEKGVDCSPSNDVSGEIQADDEKICLICKCGGRLLFCDGKECDGCYHFSCLEPPLVDAPLGVWHCHLCVKKKIELGVYSVSEGIESIWDAREVEESHANGWSTEKYFLVKYKGLAHVHNPWVSKGQLLLEAPPLLLEKFNQKDQALKWKPEWSLPHRLLQKRALIFAQQDGHNRGGLTVGTSDCHYEWLVKWHGLGYEQSSWELDNALFLRSLEGRRLIKDYEDYRQRAKRVPLSSKVDKKLDHISSFSKLSQTPGGFPPGFGINNLDAVNKLREHWLKGQNAVVFDDHDRMVKMVAFILSLDSNTCRPFLIISTSAALHLWEDEFSRWAPSLNVIIYSGNKEIRRSIRKLEFFGEGGCLLFQVLIVLPDIVIEDLEILEGIEFEAIIVDECQCSDISSYLKQIKMLKTDLWILILSGQLKDSVVGYHDILAFLDHQSYDEDNDDLISNSSDIGQLKDKLSSFVAYRCKSDSFRFVEYWVPVNISNAQLEQYCAALLSNSSILRSPSKSHVVEALHDILITSRKCCNHPYLVDESLQSLLIKDLPPAEILDVGIKASGKLQLLDSMLMELQKQGLRVLILFQFLGGHGKVSIGDILDDLIRQRFGPDSYERIDKGVMNSKKQSALKMFNNKDHGRFVFLLEANACHPSIKLSSVDTIIIFDSDWNPLNDIRSLQKLTLDSQLEQIKIFRLYSSFTVEERALVLAKQDRPLDSKLDISWSTIHTLLMWGASSLFDDLKAFHDAENDILRLNSLSGHRQSSLKQALHEFSSILKQNGEDNDTRDCSFLLKVKQNGLKYHPNFSLLGEWKFKSLDSEPCHLFWTKVLEGKCPRWKYSSVSSQRSRKRVQLFDGSGNRPDLEDGEVVKKHARLINNADDQPYSKRDGEKLSAGNKEGNSGESMERPQGNIVEFLKARKLCDEQRSLHLSLKSEIPKLCEILNVTDNVKRMADEFLEYVMNNHRVNSALPKSILEAFQISLCWTAAALVKHKIDHEASLMHAKQHLKFLCGKDEANVIYSMLRCLRNIFLHRRGIYDVNGSPKASTSELFGKNYSCMGLALEFELAKKDVSKSIKTIQKKCQKKLKKLFLKHQEEKDKLIATYEGKKVDLEKKYKIELAIFRSYSPNDVLRSETLKDLDIEYTGRIEDLKHQHEIHLKDLESAQLIAREMLQNSEAAWVEDVKSWADVFLNSLHLKERGNGIEHLKTSEQAEPDNDPKNRCLVSNLVTEGTNFGRIDEATTGTGDGSSITPEIMSPVAVQCSNPVEGQTPPVEAASAYECHGRAQNACDSRGKIISVHSHSKEHNVNGATCMMNEGEGHDIFNNDCGEKTVPDGSEKGITVDPPPSRKPISDESPLNVSDRELSSRQCEGPLLPDQQTSDGVSLCMRDSQVQIEVPETSSGIAECYNGRVHQTDAALLDQTATSEEQEQMSRTMNNNTLSQALQDSHASLLTSPRLVDKDAAVGEIQNSSGPVEQVSGPVDVIPTDQSNPESVTEAREQQLPSAEALASNQDTAGEMQISIQQVEGLSGPTDALQADQFNNDPLMEPLEQLQQLHCAEPLASNLDTSGELLNSSQQIEPVCCQDDVAQANGLNHVFRELLQPMQQLPPGESPNSTHHPSMATEIEPRSSNEDSVLGHVPPAPMEVTNEVVVYPASNSEPDPHTPVGAFRTQSLDTRTFFSPSEINNHLRPTAAQSMNRRHSPSDNDPLKNEWDRLRKQSEKTMKDYEDMKLRLKSDCEKELEEVRRKYDIRLHESEVEFQLKKKNLDTSLNLVQMNMMWAGAFRSKCSDRRASGVPGMQQDPSFTQQLLWYSRQQRDMRPPLVASPPHGPPASTLQHFATATSSQTMVPPAVSGMPTCSRPVSSSPMVVVPPPVSSMPTFSHPASPSPMVVVPPPVSSMPTFSHPASPSPMVVVPPPVSSMPTFSRPASSSPMAVVPPISTTASSQAMVPPPVSSMPTFSRPASSSPMAVVPPISTTASSQAMVPPPVSSMPTFSRPASSSPMAVVPPISTTASSQAMVPPPVSSMPTFSHPASSSPMAVVPPISTTASSQAMVPPPVSSMPTFSCPASSSPMAVVPPVSTTASSQAMLPPPVSSMSTFSRPASSSPMAVVPPISTTASSQAMVPPLRAAVYNAPPRPPHITSTFPLANYQAGSGFRTTPPHLRPSTSLPDPHLPTTARSVPSQQAPNNIPAMPSLPNHPQPPLPTNISDPRNRVHLPSSSMEPTMDGNCRLGMNLPNAVLPPSNVTSLWQSEFGTARSVQDDSVRPAMPTDVVCLSDDD</sequence>
<keyword evidence="1" id="KW-0479">Metal-binding</keyword>
<feature type="domain" description="Helicase ATP-binding" evidence="11">
    <location>
        <begin position="507"/>
        <end position="671"/>
    </location>
</feature>
<dbReference type="Gene3D" id="3.40.50.300">
    <property type="entry name" value="P-loop containing nucleotide triphosphate hydrolases"/>
    <property type="match status" value="1"/>
</dbReference>
<dbReference type="InterPro" id="IPR016197">
    <property type="entry name" value="Chromo-like_dom_sf"/>
</dbReference>
<dbReference type="PROSITE" id="PS50016">
    <property type="entry name" value="ZF_PHD_2"/>
    <property type="match status" value="1"/>
</dbReference>